<evidence type="ECO:0000259" key="5">
    <source>
        <dbReference type="PROSITE" id="PS51194"/>
    </source>
</evidence>
<protein>
    <submittedName>
        <fullName evidence="6">Helicase</fullName>
    </submittedName>
</protein>
<dbReference type="KEGG" id="dmt:DESME_15350"/>
<evidence type="ECO:0000256" key="1">
    <source>
        <dbReference type="ARBA" id="ARBA00022741"/>
    </source>
</evidence>
<dbReference type="InterPro" id="IPR001650">
    <property type="entry name" value="Helicase_C-like"/>
</dbReference>
<evidence type="ECO:0000313" key="7">
    <source>
        <dbReference type="Proteomes" id="UP000010847"/>
    </source>
</evidence>
<dbReference type="Pfam" id="PF04851">
    <property type="entry name" value="ResIII"/>
    <property type="match status" value="1"/>
</dbReference>
<dbReference type="AlphaFoldDB" id="W0EGD7"/>
<evidence type="ECO:0000256" key="3">
    <source>
        <dbReference type="ARBA" id="ARBA00023125"/>
    </source>
</evidence>
<dbReference type="GO" id="GO:0016787">
    <property type="term" value="F:hydrolase activity"/>
    <property type="evidence" value="ECO:0007669"/>
    <property type="project" value="InterPro"/>
</dbReference>
<keyword evidence="6" id="KW-0347">Helicase</keyword>
<keyword evidence="1" id="KW-0547">Nucleotide-binding</keyword>
<keyword evidence="7" id="KW-1185">Reference proteome</keyword>
<dbReference type="GO" id="GO:0003677">
    <property type="term" value="F:DNA binding"/>
    <property type="evidence" value="ECO:0007669"/>
    <property type="project" value="UniProtKB-KW"/>
</dbReference>
<reference evidence="6 7" key="1">
    <citation type="submission" date="2013-12" db="EMBL/GenBank/DDBJ databases">
        <authorList>
            <consortium name="DOE Joint Genome Institute"/>
            <person name="Smidt H."/>
            <person name="Huntemann M."/>
            <person name="Han J."/>
            <person name="Chen A."/>
            <person name="Kyrpides N."/>
            <person name="Mavromatis K."/>
            <person name="Markowitz V."/>
            <person name="Palaniappan K."/>
            <person name="Ivanova N."/>
            <person name="Schaumberg A."/>
            <person name="Pati A."/>
            <person name="Liolios K."/>
            <person name="Nordberg H.P."/>
            <person name="Cantor M.N."/>
            <person name="Hua S.X."/>
            <person name="Woyke T."/>
        </authorList>
    </citation>
    <scope>NUCLEOTIDE SEQUENCE [LARGE SCALE GENOMIC DNA]</scope>
    <source>
        <strain evidence="7">DSM 15288</strain>
    </source>
</reference>
<dbReference type="RefSeq" id="WP_006716843.1">
    <property type="nucleotide sequence ID" value="NZ_CP007032.1"/>
</dbReference>
<dbReference type="GO" id="GO:0005524">
    <property type="term" value="F:ATP binding"/>
    <property type="evidence" value="ECO:0007669"/>
    <property type="project" value="UniProtKB-KW"/>
</dbReference>
<gene>
    <name evidence="6" type="ORF">DESME_15350</name>
</gene>
<dbReference type="GO" id="GO:0006302">
    <property type="term" value="P:double-strand break repair"/>
    <property type="evidence" value="ECO:0007669"/>
    <property type="project" value="TreeGrafter"/>
</dbReference>
<sequence>MLFYIIRTEEGEFSLSPIVRTDKLLMRVEMLTPGLPFSFALSLIKVLESKQIKNGKKEILKYLRKYPGLQGMDWRWRNMQSEEVNTAPLKKAEVENRSFTSRIQGHQLSEADLQRLANEMELSLQEVVRLCHEAVLQGQAEWIPAVQKEGQGWRCMRCGETEIKEWPSIYGLAGTCPSCASLGALSSLQVVHRSMGKRLTCKADEMQLNRLPTFTPHWALSIAQERASQEVLAFVSNETSKNLLLWAACGAGKTEVCFPATAWALERGYKVLFAAPRQDVVLDVAPRLERDFPGLNVSVLTGVSIERFSSASLVLATTHQVLRFIKAFDLIFMDEVDAFPYYGNEALTWGLQHALKPEGKIVYLTATPSPENRARVQRKEMELVRLPARHHRKALPVPEWIMSTSQDHNVELYSHIKSLEEFGPVLIFVPKISWVNLYVKKLQVLFPGGSIEGSYSSDPGRREKIERLRMGRYSIFVSTSILERGVTVPNAQVIVLEADHAVFDERALVQMAGRVGRTRENPEGRALFLAKQKTPAVEKAIYWIQEQNNLALEQGLID</sequence>
<dbReference type="Pfam" id="PF00271">
    <property type="entry name" value="Helicase_C"/>
    <property type="match status" value="1"/>
</dbReference>
<proteinExistence type="predicted"/>
<keyword evidence="2" id="KW-0067">ATP-binding</keyword>
<dbReference type="STRING" id="871968.DESME_15350"/>
<dbReference type="InterPro" id="IPR006935">
    <property type="entry name" value="Helicase/UvrB_N"/>
</dbReference>
<dbReference type="OrthoDB" id="2077914at2"/>
<keyword evidence="3" id="KW-0238">DNA-binding</keyword>
<dbReference type="eggNOG" id="COG4098">
    <property type="taxonomic scope" value="Bacteria"/>
</dbReference>
<feature type="domain" description="Helicase C-terminal" evidence="5">
    <location>
        <begin position="411"/>
        <end position="558"/>
    </location>
</feature>
<dbReference type="Gene3D" id="3.40.50.300">
    <property type="entry name" value="P-loop containing nucleotide triphosphate hydrolases"/>
    <property type="match status" value="2"/>
</dbReference>
<dbReference type="InterPro" id="IPR027417">
    <property type="entry name" value="P-loop_NTPase"/>
</dbReference>
<dbReference type="PANTHER" id="PTHR30580:SF1">
    <property type="entry name" value="COMF OPERON PROTEIN 1"/>
    <property type="match status" value="1"/>
</dbReference>
<dbReference type="PROSITE" id="PS51192">
    <property type="entry name" value="HELICASE_ATP_BIND_1"/>
    <property type="match status" value="1"/>
</dbReference>
<dbReference type="HOGENOM" id="CLU_024742_3_1_9"/>
<dbReference type="SUPFAM" id="SSF52540">
    <property type="entry name" value="P-loop containing nucleoside triphosphate hydrolases"/>
    <property type="match status" value="1"/>
</dbReference>
<organism evidence="6 7">
    <name type="scientific">Desulfitobacterium metallireducens DSM 15288</name>
    <dbReference type="NCBI Taxonomy" id="871968"/>
    <lineage>
        <taxon>Bacteria</taxon>
        <taxon>Bacillati</taxon>
        <taxon>Bacillota</taxon>
        <taxon>Clostridia</taxon>
        <taxon>Eubacteriales</taxon>
        <taxon>Desulfitobacteriaceae</taxon>
        <taxon>Desulfitobacterium</taxon>
    </lineage>
</organism>
<dbReference type="SMART" id="SM00490">
    <property type="entry name" value="HELICc"/>
    <property type="match status" value="1"/>
</dbReference>
<dbReference type="InterPro" id="IPR014001">
    <property type="entry name" value="Helicase_ATP-bd"/>
</dbReference>
<evidence type="ECO:0000256" key="2">
    <source>
        <dbReference type="ARBA" id="ARBA00022840"/>
    </source>
</evidence>
<dbReference type="Proteomes" id="UP000010847">
    <property type="component" value="Chromosome"/>
</dbReference>
<dbReference type="EMBL" id="CP007032">
    <property type="protein sequence ID" value="AHF08249.1"/>
    <property type="molecule type" value="Genomic_DNA"/>
</dbReference>
<dbReference type="PROSITE" id="PS51194">
    <property type="entry name" value="HELICASE_CTER"/>
    <property type="match status" value="1"/>
</dbReference>
<evidence type="ECO:0000259" key="4">
    <source>
        <dbReference type="PROSITE" id="PS51192"/>
    </source>
</evidence>
<evidence type="ECO:0000313" key="6">
    <source>
        <dbReference type="EMBL" id="AHF08249.1"/>
    </source>
</evidence>
<dbReference type="SMART" id="SM00487">
    <property type="entry name" value="DEXDc"/>
    <property type="match status" value="1"/>
</dbReference>
<dbReference type="GO" id="GO:0006270">
    <property type="term" value="P:DNA replication initiation"/>
    <property type="evidence" value="ECO:0007669"/>
    <property type="project" value="TreeGrafter"/>
</dbReference>
<accession>W0EGD7</accession>
<name>W0EGD7_9FIRM</name>
<keyword evidence="6" id="KW-0378">Hydrolase</keyword>
<dbReference type="GO" id="GO:0006310">
    <property type="term" value="P:DNA recombination"/>
    <property type="evidence" value="ECO:0007669"/>
    <property type="project" value="TreeGrafter"/>
</dbReference>
<dbReference type="PANTHER" id="PTHR30580">
    <property type="entry name" value="PRIMOSOMAL PROTEIN N"/>
    <property type="match status" value="1"/>
</dbReference>
<dbReference type="GO" id="GO:0043138">
    <property type="term" value="F:3'-5' DNA helicase activity"/>
    <property type="evidence" value="ECO:0007669"/>
    <property type="project" value="TreeGrafter"/>
</dbReference>
<feature type="domain" description="Helicase ATP-binding" evidence="4">
    <location>
        <begin position="234"/>
        <end position="386"/>
    </location>
</feature>